<evidence type="ECO:0000256" key="1">
    <source>
        <dbReference type="SAM" id="MobiDB-lite"/>
    </source>
</evidence>
<protein>
    <recommendedName>
        <fullName evidence="2">GyrI-like small molecule binding domain-containing protein</fullName>
    </recommendedName>
</protein>
<dbReference type="Proteomes" id="UP000656274">
    <property type="component" value="Unassembled WGS sequence"/>
</dbReference>
<dbReference type="Pfam" id="PF06445">
    <property type="entry name" value="GyrI-like"/>
    <property type="match status" value="1"/>
</dbReference>
<proteinExistence type="predicted"/>
<sequence>MRILKYILLLLLLLGVAFIVFVATQQSDYKVVRSKEIKVSKDFVYNFVSDSTALIDWNPWNKSNVIIKNQKLTPSDTIIQIITISGLKNESLIRFQNTKTGALVTWELKGKLDFELKLLSVLQGGVDNVLGDKLDEGLNNIDTYLVKELISYKIAIGGLVTKHATNYIQQIDTCSISDFQKVSKSMLQNMMAFVEKNDIEILGLPFITYESIVSNDKEIIFAMCVPVEEEILTTPGSEISGGHFDEFLAVKVLLKGDYSHRKKAWDKARLYVKQKRLTEDNTNGKYIEVYKVSLPKERKPSNWVTEIYVPVKKRVYISRPKPEATEEGATAPVENTTTKPTE</sequence>
<accession>A0ABR9WTC9</accession>
<keyword evidence="4" id="KW-1185">Reference proteome</keyword>
<feature type="domain" description="GyrI-like small molecule binding" evidence="2">
    <location>
        <begin position="186"/>
        <end position="312"/>
    </location>
</feature>
<feature type="region of interest" description="Disordered" evidence="1">
    <location>
        <begin position="319"/>
        <end position="342"/>
    </location>
</feature>
<reference evidence="3 4" key="1">
    <citation type="submission" date="2020-10" db="EMBL/GenBank/DDBJ databases">
        <title>The genome sequence of Flavobacterium aquaticum 1Y8A.</title>
        <authorList>
            <person name="Liu Y."/>
        </authorList>
    </citation>
    <scope>NUCLEOTIDE SEQUENCE [LARGE SCALE GENOMIC DNA]</scope>
    <source>
        <strain evidence="3 4">1Y8A</strain>
    </source>
</reference>
<comment type="caution">
    <text evidence="3">The sequence shown here is derived from an EMBL/GenBank/DDBJ whole genome shotgun (WGS) entry which is preliminary data.</text>
</comment>
<evidence type="ECO:0000313" key="3">
    <source>
        <dbReference type="EMBL" id="MBE9576791.1"/>
    </source>
</evidence>
<dbReference type="RefSeq" id="WP_194095850.1">
    <property type="nucleotide sequence ID" value="NZ_JADFTZ010000003.1"/>
</dbReference>
<feature type="compositionally biased region" description="Polar residues" evidence="1">
    <location>
        <begin position="333"/>
        <end position="342"/>
    </location>
</feature>
<gene>
    <name evidence="3" type="ORF">IM755_08735</name>
</gene>
<name>A0ABR9WTC9_9FLAO</name>
<dbReference type="Gene3D" id="3.20.80.10">
    <property type="entry name" value="Regulatory factor, effector binding domain"/>
    <property type="match status" value="1"/>
</dbReference>
<evidence type="ECO:0000313" key="4">
    <source>
        <dbReference type="Proteomes" id="UP000656274"/>
    </source>
</evidence>
<dbReference type="InterPro" id="IPR029442">
    <property type="entry name" value="GyrI-like"/>
</dbReference>
<organism evidence="3 4">
    <name type="scientific">Flavobacterium proteolyticum</name>
    <dbReference type="NCBI Taxonomy" id="2911683"/>
    <lineage>
        <taxon>Bacteria</taxon>
        <taxon>Pseudomonadati</taxon>
        <taxon>Bacteroidota</taxon>
        <taxon>Flavobacteriia</taxon>
        <taxon>Flavobacteriales</taxon>
        <taxon>Flavobacteriaceae</taxon>
        <taxon>Flavobacterium</taxon>
    </lineage>
</organism>
<evidence type="ECO:0000259" key="2">
    <source>
        <dbReference type="Pfam" id="PF06445"/>
    </source>
</evidence>
<dbReference type="SUPFAM" id="SSF55136">
    <property type="entry name" value="Probable bacterial effector-binding domain"/>
    <property type="match status" value="1"/>
</dbReference>
<dbReference type="InterPro" id="IPR011256">
    <property type="entry name" value="Reg_factor_effector_dom_sf"/>
</dbReference>
<dbReference type="EMBL" id="JADFTZ010000003">
    <property type="protein sequence ID" value="MBE9576791.1"/>
    <property type="molecule type" value="Genomic_DNA"/>
</dbReference>